<evidence type="ECO:0000256" key="5">
    <source>
        <dbReference type="ARBA" id="ARBA00023242"/>
    </source>
</evidence>
<evidence type="ECO:0000313" key="9">
    <source>
        <dbReference type="Proteomes" id="UP000030762"/>
    </source>
</evidence>
<dbReference type="eggNOG" id="KOG4639">
    <property type="taxonomic scope" value="Eukaryota"/>
</dbReference>
<organism evidence="8 9">
    <name type="scientific">Saprolegnia diclina (strain VS20)</name>
    <dbReference type="NCBI Taxonomy" id="1156394"/>
    <lineage>
        <taxon>Eukaryota</taxon>
        <taxon>Sar</taxon>
        <taxon>Stramenopiles</taxon>
        <taxon>Oomycota</taxon>
        <taxon>Saprolegniomycetes</taxon>
        <taxon>Saprolegniales</taxon>
        <taxon>Saprolegniaceae</taxon>
        <taxon>Saprolegnia</taxon>
    </lineage>
</organism>
<dbReference type="EMBL" id="JH767165">
    <property type="protein sequence ID" value="EQC32178.1"/>
    <property type="molecule type" value="Genomic_DNA"/>
</dbReference>
<dbReference type="OrthoDB" id="24745at2759"/>
<dbReference type="AlphaFoldDB" id="T0RIJ9"/>
<accession>T0RIJ9</accession>
<protein>
    <recommendedName>
        <fullName evidence="6 7">Ribonuclease P/MRP protein subunit POP5</fullName>
    </recommendedName>
</protein>
<evidence type="ECO:0000256" key="4">
    <source>
        <dbReference type="ARBA" id="ARBA00022694"/>
    </source>
</evidence>
<dbReference type="RefSeq" id="XP_008614580.1">
    <property type="nucleotide sequence ID" value="XM_008616358.1"/>
</dbReference>
<keyword evidence="3" id="KW-0698">rRNA processing</keyword>
<proteinExistence type="inferred from homology"/>
<dbReference type="InterPro" id="IPR016819">
    <property type="entry name" value="RNase_P/MRP_POP5"/>
</dbReference>
<evidence type="ECO:0000256" key="1">
    <source>
        <dbReference type="ARBA" id="ARBA00004123"/>
    </source>
</evidence>
<evidence type="ECO:0000256" key="3">
    <source>
        <dbReference type="ARBA" id="ARBA00022552"/>
    </source>
</evidence>
<dbReference type="VEuPathDB" id="FungiDB:SDRG_10372"/>
<keyword evidence="4 7" id="KW-0819">tRNA processing</keyword>
<evidence type="ECO:0000256" key="6">
    <source>
        <dbReference type="ARBA" id="ARBA00044198"/>
    </source>
</evidence>
<gene>
    <name evidence="8" type="ORF">SDRG_10372</name>
</gene>
<comment type="subcellular location">
    <subcellularLocation>
        <location evidence="1">Nucleus</location>
    </subcellularLocation>
</comment>
<dbReference type="SUPFAM" id="SSF160350">
    <property type="entry name" value="Rnp2-like"/>
    <property type="match status" value="1"/>
</dbReference>
<dbReference type="OMA" id="MQNYLDK"/>
<dbReference type="GO" id="GO:0005634">
    <property type="term" value="C:nucleus"/>
    <property type="evidence" value="ECO:0007669"/>
    <property type="project" value="UniProtKB-SubCell"/>
</dbReference>
<dbReference type="PIRSF" id="PIRSF023803">
    <property type="entry name" value="Ribonuclease_P_prd"/>
    <property type="match status" value="1"/>
</dbReference>
<dbReference type="InterPro" id="IPR002759">
    <property type="entry name" value="Pop5/Rpp14/Rnp2-like"/>
</dbReference>
<dbReference type="STRING" id="1156394.T0RIJ9"/>
<keyword evidence="5" id="KW-0539">Nucleus</keyword>
<evidence type="ECO:0000313" key="8">
    <source>
        <dbReference type="EMBL" id="EQC32178.1"/>
    </source>
</evidence>
<dbReference type="Pfam" id="PF01900">
    <property type="entry name" value="RNase_P_Rpp14"/>
    <property type="match status" value="1"/>
</dbReference>
<dbReference type="GO" id="GO:0030677">
    <property type="term" value="C:ribonuclease P complex"/>
    <property type="evidence" value="ECO:0007669"/>
    <property type="project" value="InterPro"/>
</dbReference>
<dbReference type="Proteomes" id="UP000030762">
    <property type="component" value="Unassembled WGS sequence"/>
</dbReference>
<dbReference type="GO" id="GO:0001682">
    <property type="term" value="P:tRNA 5'-leader removal"/>
    <property type="evidence" value="ECO:0007669"/>
    <property type="project" value="InterPro"/>
</dbReference>
<comment type="similarity">
    <text evidence="2 7">Belongs to the eukaryotic/archaeal RNase P protein component 2 family.</text>
</comment>
<dbReference type="Gene3D" id="3.30.70.3250">
    <property type="entry name" value="Ribonuclease P, Pop5 subunit"/>
    <property type="match status" value="1"/>
</dbReference>
<name>T0RIJ9_SAPDV</name>
<evidence type="ECO:0000256" key="7">
    <source>
        <dbReference type="PIRNR" id="PIRNR023803"/>
    </source>
</evidence>
<keyword evidence="9" id="KW-1185">Reference proteome</keyword>
<dbReference type="InParanoid" id="T0RIJ9"/>
<dbReference type="PANTHER" id="PTHR48414:SF1">
    <property type="entry name" value="POP5 HOMOLOG, RIBONUCLEASE P_MRP SUBUNIT"/>
    <property type="match status" value="1"/>
</dbReference>
<sequence length="145" mass="15933">MVRFKNRYFVVEVSFGRSKKGPALTARDIYSLVLAAIASNYGDFGVGTMQAALQVLYYNAITHLAVVRCGRDDATQVHACLTFLTEAQHQDAKFRTVVVCGSSRTVKDTLLRLSRERIHDAKLTASHPTIESDVVAEIAGLDSTQ</sequence>
<reference evidence="8 9" key="1">
    <citation type="submission" date="2012-04" db="EMBL/GenBank/DDBJ databases">
        <title>The Genome Sequence of Saprolegnia declina VS20.</title>
        <authorList>
            <consortium name="The Broad Institute Genome Sequencing Platform"/>
            <person name="Russ C."/>
            <person name="Nusbaum C."/>
            <person name="Tyler B."/>
            <person name="van West P."/>
            <person name="Dieguez-Uribeondo J."/>
            <person name="de Bruijn I."/>
            <person name="Tripathy S."/>
            <person name="Jiang R."/>
            <person name="Young S.K."/>
            <person name="Zeng Q."/>
            <person name="Gargeya S."/>
            <person name="Fitzgerald M."/>
            <person name="Haas B."/>
            <person name="Abouelleil A."/>
            <person name="Alvarado L."/>
            <person name="Arachchi H.M."/>
            <person name="Berlin A."/>
            <person name="Chapman S.B."/>
            <person name="Goldberg J."/>
            <person name="Griggs A."/>
            <person name="Gujja S."/>
            <person name="Hansen M."/>
            <person name="Howarth C."/>
            <person name="Imamovic A."/>
            <person name="Larimer J."/>
            <person name="McCowen C."/>
            <person name="Montmayeur A."/>
            <person name="Murphy C."/>
            <person name="Neiman D."/>
            <person name="Pearson M."/>
            <person name="Priest M."/>
            <person name="Roberts A."/>
            <person name="Saif S."/>
            <person name="Shea T."/>
            <person name="Sisk P."/>
            <person name="Sykes S."/>
            <person name="Wortman J."/>
            <person name="Nusbaum C."/>
            <person name="Birren B."/>
        </authorList>
    </citation>
    <scope>NUCLEOTIDE SEQUENCE [LARGE SCALE GENOMIC DNA]</scope>
    <source>
        <strain evidence="8 9">VS20</strain>
    </source>
</reference>
<dbReference type="GO" id="GO:0006364">
    <property type="term" value="P:rRNA processing"/>
    <property type="evidence" value="ECO:0007669"/>
    <property type="project" value="UniProtKB-KW"/>
</dbReference>
<dbReference type="PANTHER" id="PTHR48414">
    <property type="entry name" value="POP5 HOMOLOG, RIBONUCLEASE P_MRP SUBUNIT"/>
    <property type="match status" value="1"/>
</dbReference>
<dbReference type="GeneID" id="19951099"/>
<dbReference type="InterPro" id="IPR038085">
    <property type="entry name" value="Rnp2-like_sf"/>
</dbReference>
<comment type="function">
    <text evidence="7">Component of ribonuclease P, a protein complex that generates mature tRNA molecules by cleaving their 5'-ends.</text>
</comment>
<evidence type="ECO:0000256" key="2">
    <source>
        <dbReference type="ARBA" id="ARBA00010800"/>
    </source>
</evidence>
<dbReference type="GO" id="GO:0033204">
    <property type="term" value="F:ribonuclease P RNA binding"/>
    <property type="evidence" value="ECO:0007669"/>
    <property type="project" value="InterPro"/>
</dbReference>